<dbReference type="FunFam" id="3.10.120.10:FF:000018">
    <property type="entry name" value="Heme/steroid binding domain protein, putative"/>
    <property type="match status" value="1"/>
</dbReference>
<reference evidence="5 6" key="1">
    <citation type="submission" date="2019-12" db="EMBL/GenBank/DDBJ databases">
        <title>Draft genome sequence of the ascomycete Xylaria multiplex DSM 110363.</title>
        <authorList>
            <person name="Buettner E."/>
            <person name="Kellner H."/>
        </authorList>
    </citation>
    <scope>NUCLEOTIDE SEQUENCE [LARGE SCALE GENOMIC DNA]</scope>
    <source>
        <strain evidence="5 6">DSM 110363</strain>
    </source>
</reference>
<evidence type="ECO:0000256" key="3">
    <source>
        <dbReference type="SAM" id="Phobius"/>
    </source>
</evidence>
<feature type="transmembrane region" description="Helical" evidence="3">
    <location>
        <begin position="74"/>
        <end position="93"/>
    </location>
</feature>
<dbReference type="OrthoDB" id="10257697at2759"/>
<feature type="region of interest" description="Disordered" evidence="2">
    <location>
        <begin position="262"/>
        <end position="283"/>
    </location>
</feature>
<dbReference type="Proteomes" id="UP000481858">
    <property type="component" value="Unassembled WGS sequence"/>
</dbReference>
<feature type="domain" description="Cytochrome b5 heme-binding" evidence="4">
    <location>
        <begin position="124"/>
        <end position="253"/>
    </location>
</feature>
<keyword evidence="3" id="KW-1133">Transmembrane helix</keyword>
<dbReference type="Pfam" id="PF00173">
    <property type="entry name" value="Cyt-b5"/>
    <property type="match status" value="1"/>
</dbReference>
<dbReference type="Gene3D" id="3.10.120.10">
    <property type="entry name" value="Cytochrome b5-like heme/steroid binding domain"/>
    <property type="match status" value="1"/>
</dbReference>
<keyword evidence="3" id="KW-0812">Transmembrane</keyword>
<accession>A0A7C8IK23</accession>
<dbReference type="SUPFAM" id="SSF55856">
    <property type="entry name" value="Cytochrome b5-like heme/steroid binding domain"/>
    <property type="match status" value="1"/>
</dbReference>
<evidence type="ECO:0000259" key="4">
    <source>
        <dbReference type="SMART" id="SM01117"/>
    </source>
</evidence>
<sequence length="283" mass="32616">MTTARGAGVRQRKTKASATTEQNPPQVEEVDTDEAEEIEREREEAETERLERKNRSPKQKLDDEDDEYSPWVDILRVISFLIFASCALSYLISGGETFTWGMKHPPKYLQADWWKSKFRAPLYLTPAELATYDGTDETKPLYLAINGTIYDVSSNRRTYGPDGSYRYFAGADAARSYVTGCFAEDRTADMRGVEEMYLPLDDPEFDSRWTAEEFAALKEKERADALQRVHDALLHWVNFFENSPKYPKVGYVKRPKNWLDNEPRRPLCKSAAKGRTKRTIPKD</sequence>
<feature type="compositionally biased region" description="Polar residues" evidence="2">
    <location>
        <begin position="16"/>
        <end position="25"/>
    </location>
</feature>
<evidence type="ECO:0000256" key="1">
    <source>
        <dbReference type="ARBA" id="ARBA00038357"/>
    </source>
</evidence>
<evidence type="ECO:0000256" key="2">
    <source>
        <dbReference type="SAM" id="MobiDB-lite"/>
    </source>
</evidence>
<keyword evidence="3" id="KW-0472">Membrane</keyword>
<protein>
    <recommendedName>
        <fullName evidence="4">Cytochrome b5 heme-binding domain-containing protein</fullName>
    </recommendedName>
</protein>
<feature type="compositionally biased region" description="Basic and acidic residues" evidence="2">
    <location>
        <begin position="39"/>
        <end position="54"/>
    </location>
</feature>
<keyword evidence="6" id="KW-1185">Reference proteome</keyword>
<dbReference type="InterPro" id="IPR036400">
    <property type="entry name" value="Cyt_B5-like_heme/steroid_sf"/>
</dbReference>
<dbReference type="InterPro" id="IPR050577">
    <property type="entry name" value="MAPR/NEUFC/NENF-like"/>
</dbReference>
<dbReference type="InterPro" id="IPR001199">
    <property type="entry name" value="Cyt_B5-like_heme/steroid-bd"/>
</dbReference>
<feature type="region of interest" description="Disordered" evidence="2">
    <location>
        <begin position="1"/>
        <end position="65"/>
    </location>
</feature>
<dbReference type="PANTHER" id="PTHR10281">
    <property type="entry name" value="MEMBRANE-ASSOCIATED PROGESTERONE RECEPTOR COMPONENT-RELATED"/>
    <property type="match status" value="1"/>
</dbReference>
<dbReference type="GO" id="GO:0016020">
    <property type="term" value="C:membrane"/>
    <property type="evidence" value="ECO:0007669"/>
    <property type="project" value="TreeGrafter"/>
</dbReference>
<dbReference type="SMART" id="SM01117">
    <property type="entry name" value="Cyt-b5"/>
    <property type="match status" value="1"/>
</dbReference>
<dbReference type="GO" id="GO:0012505">
    <property type="term" value="C:endomembrane system"/>
    <property type="evidence" value="ECO:0007669"/>
    <property type="project" value="TreeGrafter"/>
</dbReference>
<proteinExistence type="inferred from homology"/>
<gene>
    <name evidence="5" type="ORF">GQX73_g8115</name>
</gene>
<comment type="caution">
    <text evidence="5">The sequence shown here is derived from an EMBL/GenBank/DDBJ whole genome shotgun (WGS) entry which is preliminary data.</text>
</comment>
<organism evidence="5 6">
    <name type="scientific">Xylaria multiplex</name>
    <dbReference type="NCBI Taxonomy" id="323545"/>
    <lineage>
        <taxon>Eukaryota</taxon>
        <taxon>Fungi</taxon>
        <taxon>Dikarya</taxon>
        <taxon>Ascomycota</taxon>
        <taxon>Pezizomycotina</taxon>
        <taxon>Sordariomycetes</taxon>
        <taxon>Xylariomycetidae</taxon>
        <taxon>Xylariales</taxon>
        <taxon>Xylariaceae</taxon>
        <taxon>Xylaria</taxon>
    </lineage>
</organism>
<feature type="compositionally biased region" description="Basic residues" evidence="2">
    <location>
        <begin position="272"/>
        <end position="283"/>
    </location>
</feature>
<name>A0A7C8IK23_9PEZI</name>
<dbReference type="EMBL" id="WUBL01000115">
    <property type="protein sequence ID" value="KAF2965460.1"/>
    <property type="molecule type" value="Genomic_DNA"/>
</dbReference>
<dbReference type="AlphaFoldDB" id="A0A7C8IK23"/>
<dbReference type="InParanoid" id="A0A7C8IK23"/>
<evidence type="ECO:0000313" key="6">
    <source>
        <dbReference type="Proteomes" id="UP000481858"/>
    </source>
</evidence>
<comment type="similarity">
    <text evidence="1">Belongs to the cytochrome b5 family. MAPR subfamily.</text>
</comment>
<evidence type="ECO:0000313" key="5">
    <source>
        <dbReference type="EMBL" id="KAF2965460.1"/>
    </source>
</evidence>
<dbReference type="PANTHER" id="PTHR10281:SF76">
    <property type="entry name" value="CALCUTTA CUP-RELATED"/>
    <property type="match status" value="1"/>
</dbReference>
<feature type="compositionally biased region" description="Acidic residues" evidence="2">
    <location>
        <begin position="28"/>
        <end position="38"/>
    </location>
</feature>